<reference evidence="11 12" key="1">
    <citation type="submission" date="2016-10" db="EMBL/GenBank/DDBJ databases">
        <authorList>
            <person name="de Groot N.N."/>
        </authorList>
    </citation>
    <scope>NUCLEOTIDE SEQUENCE [LARGE SCALE GENOMIC DNA]</scope>
    <source>
        <strain evidence="11 12">DSM 26130</strain>
    </source>
</reference>
<evidence type="ECO:0000256" key="1">
    <source>
        <dbReference type="ARBA" id="ARBA00001946"/>
    </source>
</evidence>
<dbReference type="GO" id="GO:0004049">
    <property type="term" value="F:anthranilate synthase activity"/>
    <property type="evidence" value="ECO:0007669"/>
    <property type="project" value="UniProtKB-EC"/>
</dbReference>
<evidence type="ECO:0000256" key="2">
    <source>
        <dbReference type="ARBA" id="ARBA00011575"/>
    </source>
</evidence>
<keyword evidence="6" id="KW-0456">Lyase</keyword>
<dbReference type="GO" id="GO:0000162">
    <property type="term" value="P:L-tryptophan biosynthetic process"/>
    <property type="evidence" value="ECO:0007669"/>
    <property type="project" value="TreeGrafter"/>
</dbReference>
<keyword evidence="12" id="KW-1185">Reference proteome</keyword>
<comment type="cofactor">
    <cofactor evidence="1">
        <name>Mg(2+)</name>
        <dbReference type="ChEBI" id="CHEBI:18420"/>
    </cofactor>
</comment>
<evidence type="ECO:0000256" key="5">
    <source>
        <dbReference type="ARBA" id="ARBA00022842"/>
    </source>
</evidence>
<evidence type="ECO:0000256" key="8">
    <source>
        <dbReference type="ARBA" id="ARBA00047683"/>
    </source>
</evidence>
<dbReference type="InterPro" id="IPR015890">
    <property type="entry name" value="Chorismate_C"/>
</dbReference>
<feature type="domain" description="Anthranilate synthase component I N-terminal" evidence="10">
    <location>
        <begin position="21"/>
        <end position="171"/>
    </location>
</feature>
<comment type="subunit">
    <text evidence="2">Heterotetramer consisting of two non-identical subunits: a beta subunit (TrpG) and a large alpha subunit (TrpE).</text>
</comment>
<evidence type="ECO:0000313" key="12">
    <source>
        <dbReference type="Proteomes" id="UP000198598"/>
    </source>
</evidence>
<accession>A0A1I1P0Y2</accession>
<name>A0A1I1P0Y2_9BACT</name>
<feature type="domain" description="Chorismate-utilising enzyme C-terminal" evidence="9">
    <location>
        <begin position="226"/>
        <end position="476"/>
    </location>
</feature>
<dbReference type="Proteomes" id="UP000198598">
    <property type="component" value="Unassembled WGS sequence"/>
</dbReference>
<dbReference type="OrthoDB" id="9803598at2"/>
<dbReference type="InterPro" id="IPR006805">
    <property type="entry name" value="Anth_synth_I_N"/>
</dbReference>
<comment type="catalytic activity">
    <reaction evidence="8">
        <text>chorismate + L-glutamine = anthranilate + pyruvate + L-glutamate + H(+)</text>
        <dbReference type="Rhea" id="RHEA:21732"/>
        <dbReference type="ChEBI" id="CHEBI:15361"/>
        <dbReference type="ChEBI" id="CHEBI:15378"/>
        <dbReference type="ChEBI" id="CHEBI:16567"/>
        <dbReference type="ChEBI" id="CHEBI:29748"/>
        <dbReference type="ChEBI" id="CHEBI:29985"/>
        <dbReference type="ChEBI" id="CHEBI:58359"/>
        <dbReference type="EC" id="4.1.3.27"/>
    </reaction>
</comment>
<dbReference type="InterPro" id="IPR005801">
    <property type="entry name" value="ADC_synthase"/>
</dbReference>
<dbReference type="Pfam" id="PF04715">
    <property type="entry name" value="Anth_synt_I_N"/>
    <property type="match status" value="1"/>
</dbReference>
<evidence type="ECO:0000313" key="11">
    <source>
        <dbReference type="EMBL" id="SFD03385.1"/>
    </source>
</evidence>
<evidence type="ECO:0000259" key="10">
    <source>
        <dbReference type="Pfam" id="PF04715"/>
    </source>
</evidence>
<dbReference type="Pfam" id="PF00425">
    <property type="entry name" value="Chorismate_bind"/>
    <property type="match status" value="1"/>
</dbReference>
<dbReference type="PRINTS" id="PR00095">
    <property type="entry name" value="ANTSNTHASEI"/>
</dbReference>
<protein>
    <recommendedName>
        <fullName evidence="3">Anthranilate synthase component 1</fullName>
    </recommendedName>
</protein>
<dbReference type="RefSeq" id="WP_093825330.1">
    <property type="nucleotide sequence ID" value="NZ_FOLQ01000003.1"/>
</dbReference>
<evidence type="ECO:0000256" key="6">
    <source>
        <dbReference type="ARBA" id="ARBA00023239"/>
    </source>
</evidence>
<proteinExistence type="predicted"/>
<dbReference type="GO" id="GO:0046872">
    <property type="term" value="F:metal ion binding"/>
    <property type="evidence" value="ECO:0007669"/>
    <property type="project" value="UniProtKB-KW"/>
</dbReference>
<dbReference type="InterPro" id="IPR019999">
    <property type="entry name" value="Anth_synth_I-like"/>
</dbReference>
<evidence type="ECO:0000256" key="3">
    <source>
        <dbReference type="ARBA" id="ARBA00020653"/>
    </source>
</evidence>
<keyword evidence="4" id="KW-0479">Metal-binding</keyword>
<keyword evidence="5" id="KW-0460">Magnesium</keyword>
<evidence type="ECO:0000259" key="9">
    <source>
        <dbReference type="Pfam" id="PF00425"/>
    </source>
</evidence>
<dbReference type="SUPFAM" id="SSF56322">
    <property type="entry name" value="ADC synthase"/>
    <property type="match status" value="1"/>
</dbReference>
<evidence type="ECO:0000256" key="4">
    <source>
        <dbReference type="ARBA" id="ARBA00022723"/>
    </source>
</evidence>
<dbReference type="Gene3D" id="3.60.120.10">
    <property type="entry name" value="Anthranilate synthase"/>
    <property type="match status" value="1"/>
</dbReference>
<organism evidence="11 12">
    <name type="scientific">Spirosoma endophyticum</name>
    <dbReference type="NCBI Taxonomy" id="662367"/>
    <lineage>
        <taxon>Bacteria</taxon>
        <taxon>Pseudomonadati</taxon>
        <taxon>Bacteroidota</taxon>
        <taxon>Cytophagia</taxon>
        <taxon>Cytophagales</taxon>
        <taxon>Cytophagaceae</taxon>
        <taxon>Spirosoma</taxon>
    </lineage>
</organism>
<sequence>MTIDSKITYRVVSRHKRMLADIITPVSIYLRIRDRFLNSILLESSDYHGSDNSFSYIAFDPVARFSYDRNAGVAGQLTVKMPGGDEQTSELPADGMLDAFKEFKASFLHEKAPFRFITNGLFGYFSYPAVQSFEDITLHAPVPPENQIPTAVFTVYRYVLAINHFKDELYLFEHSYLRDGETESSSTTGTLEQDSLDYISDLITGRNYPTYSFSTAGPEESNFTDDEFKAIIQKGKDHCQRGDVFQIVLSRRFSTPFVGDEFNVYRALRSLNPSPYLFYFDYGNYKLFGSSPESQIVVKDRKATIYPIAGTFRRTGDDLHDAELAQKLYDDPKESAEHVMLVDLARNDLSRNCDVVNVETFKEVQYYSHVIHLVSKVVGNLTETADPLQIVAETFPAGTLSGAPKHNAMQLIDRYENLSRSFYAGSIGYMGFDGEFNHCIMIRTFMSKDNTLYYQAGAGVVAKSVVESESQEVHNKLAALRMALEQAKSI</sequence>
<evidence type="ECO:0000256" key="7">
    <source>
        <dbReference type="ARBA" id="ARBA00025634"/>
    </source>
</evidence>
<dbReference type="PANTHER" id="PTHR11236">
    <property type="entry name" value="AMINOBENZOATE/ANTHRANILATE SYNTHASE"/>
    <property type="match status" value="1"/>
</dbReference>
<dbReference type="AlphaFoldDB" id="A0A1I1P0Y2"/>
<dbReference type="PANTHER" id="PTHR11236:SF48">
    <property type="entry name" value="ISOCHORISMATE SYNTHASE MENF"/>
    <property type="match status" value="1"/>
</dbReference>
<gene>
    <name evidence="11" type="ORF">SAMN05216167_10359</name>
</gene>
<comment type="function">
    <text evidence="7">Part of a heterotetrameric complex that catalyzes the two-step biosynthesis of anthranilate, an intermediate in the biosynthesis of L-tryptophan. In the first step, the glutamine-binding beta subunit (TrpG) of anthranilate synthase (AS) provides the glutamine amidotransferase activity which generates ammonia as a substrate that, along with chorismate, is used in the second step, catalyzed by the large alpha subunit of AS (TrpE) to produce anthranilate. In the absence of TrpG, TrpE can synthesize anthranilate directly from chorismate and high concentrations of ammonia.</text>
</comment>
<dbReference type="EMBL" id="FOLQ01000003">
    <property type="protein sequence ID" value="SFD03385.1"/>
    <property type="molecule type" value="Genomic_DNA"/>
</dbReference>
<dbReference type="STRING" id="662367.SAMN05216167_10359"/>